<evidence type="ECO:0000256" key="2">
    <source>
        <dbReference type="ARBA" id="ARBA00022475"/>
    </source>
</evidence>
<dbReference type="Proteomes" id="UP001144280">
    <property type="component" value="Unassembled WGS sequence"/>
</dbReference>
<dbReference type="PANTHER" id="PTHR30250:SF11">
    <property type="entry name" value="O-ANTIGEN TRANSPORTER-RELATED"/>
    <property type="match status" value="1"/>
</dbReference>
<dbReference type="EMBL" id="BSDI01000016">
    <property type="protein sequence ID" value="GLH98385.1"/>
    <property type="molecule type" value="Genomic_DNA"/>
</dbReference>
<feature type="transmembrane region" description="Helical" evidence="6">
    <location>
        <begin position="35"/>
        <end position="54"/>
    </location>
</feature>
<feature type="transmembrane region" description="Helical" evidence="6">
    <location>
        <begin position="75"/>
        <end position="102"/>
    </location>
</feature>
<feature type="transmembrane region" description="Helical" evidence="6">
    <location>
        <begin position="108"/>
        <end position="129"/>
    </location>
</feature>
<dbReference type="RefSeq" id="WP_281897213.1">
    <property type="nucleotide sequence ID" value="NZ_BSDI01000016.1"/>
</dbReference>
<accession>A0ABQ5QYG6</accession>
<dbReference type="PANTHER" id="PTHR30250">
    <property type="entry name" value="PST FAMILY PREDICTED COLANIC ACID TRANSPORTER"/>
    <property type="match status" value="1"/>
</dbReference>
<dbReference type="Pfam" id="PF01554">
    <property type="entry name" value="MatE"/>
    <property type="match status" value="1"/>
</dbReference>
<comment type="subcellular location">
    <subcellularLocation>
        <location evidence="1">Cell membrane</location>
        <topology evidence="1">Multi-pass membrane protein</topology>
    </subcellularLocation>
</comment>
<dbReference type="InterPro" id="IPR050833">
    <property type="entry name" value="Poly_Biosynth_Transport"/>
</dbReference>
<sequence length="474" mass="48183">MARGGLAGIAGAGAAGASGVLVAWLVARVLGAEGAGAFFAATAGFVLAGAVAKLGTQTGLVYWVARLRAQDRGHLLGACLRIGLTPVTAASTALALVLWFAAPTPLDWLALFLPLATLSDTMLAATRGYAMIRPTVLLERICRPAMQLAAVAGLAVAGVRSPGAYAVAWVAPYIPVALLAGYALRGAYQSGSTKRAGHRAMSALRAQFWRFTGPRALASVAQQALQRVDVLLVASLGGLAAAATYAVAGRFVVLGQFANQGITQSVQPRLAEALARNERDTANALYQTATGWLVLLTWPLYLLVSTYAPVYLGLFGPEYAAGGPVVVVLASAMLVATGCGMVDVVLSMAGRTRWNLANVTAALAAMVALDLVLIPHFGAVGAAAGLAVAVLINNIAPLVQVGRSVGLHPFGTGTMVASGLAVGCFGVLPHAVAATAGTGPAALIGALAAAILLYAYGAYRLRGVLALDALRAKR</sequence>
<reference evidence="7" key="1">
    <citation type="submission" date="2022-12" db="EMBL/GenBank/DDBJ databases">
        <title>New Phytohabitans aurantiacus sp. RD004123 nov., an actinomycete isolated from soil.</title>
        <authorList>
            <person name="Triningsih D.W."/>
            <person name="Harunari E."/>
            <person name="Igarashi Y."/>
        </authorList>
    </citation>
    <scope>NUCLEOTIDE SEQUENCE</scope>
    <source>
        <strain evidence="7">RD004123</strain>
    </source>
</reference>
<evidence type="ECO:0000256" key="4">
    <source>
        <dbReference type="ARBA" id="ARBA00022989"/>
    </source>
</evidence>
<proteinExistence type="predicted"/>
<feature type="transmembrane region" description="Helical" evidence="6">
    <location>
        <begin position="165"/>
        <end position="184"/>
    </location>
</feature>
<evidence type="ECO:0000256" key="1">
    <source>
        <dbReference type="ARBA" id="ARBA00004651"/>
    </source>
</evidence>
<evidence type="ECO:0000256" key="3">
    <source>
        <dbReference type="ARBA" id="ARBA00022692"/>
    </source>
</evidence>
<keyword evidence="5 6" id="KW-0472">Membrane</keyword>
<protein>
    <recommendedName>
        <fullName evidence="9">Polysaccharide biosynthesis protein C-terminal domain-containing protein</fullName>
    </recommendedName>
</protein>
<evidence type="ECO:0008006" key="9">
    <source>
        <dbReference type="Google" id="ProtNLM"/>
    </source>
</evidence>
<feature type="transmembrane region" description="Helical" evidence="6">
    <location>
        <begin position="356"/>
        <end position="374"/>
    </location>
</feature>
<comment type="caution">
    <text evidence="7">The sequence shown here is derived from an EMBL/GenBank/DDBJ whole genome shotgun (WGS) entry which is preliminary data.</text>
</comment>
<keyword evidence="4 6" id="KW-1133">Transmembrane helix</keyword>
<keyword evidence="3 6" id="KW-0812">Transmembrane</keyword>
<keyword evidence="2" id="KW-1003">Cell membrane</keyword>
<dbReference type="InterPro" id="IPR002528">
    <property type="entry name" value="MATE_fam"/>
</dbReference>
<evidence type="ECO:0000313" key="7">
    <source>
        <dbReference type="EMBL" id="GLH98385.1"/>
    </source>
</evidence>
<gene>
    <name evidence="7" type="ORF">Pa4123_36600</name>
</gene>
<feature type="transmembrane region" description="Helical" evidence="6">
    <location>
        <begin position="438"/>
        <end position="456"/>
    </location>
</feature>
<evidence type="ECO:0000256" key="6">
    <source>
        <dbReference type="SAM" id="Phobius"/>
    </source>
</evidence>
<feature type="transmembrane region" description="Helical" evidence="6">
    <location>
        <begin position="411"/>
        <end position="432"/>
    </location>
</feature>
<keyword evidence="8" id="KW-1185">Reference proteome</keyword>
<evidence type="ECO:0000313" key="8">
    <source>
        <dbReference type="Proteomes" id="UP001144280"/>
    </source>
</evidence>
<feature type="transmembrane region" description="Helical" evidence="6">
    <location>
        <begin position="380"/>
        <end position="399"/>
    </location>
</feature>
<organism evidence="7 8">
    <name type="scientific">Phytohabitans aurantiacus</name>
    <dbReference type="NCBI Taxonomy" id="3016789"/>
    <lineage>
        <taxon>Bacteria</taxon>
        <taxon>Bacillati</taxon>
        <taxon>Actinomycetota</taxon>
        <taxon>Actinomycetes</taxon>
        <taxon>Micromonosporales</taxon>
        <taxon>Micromonosporaceae</taxon>
    </lineage>
</organism>
<evidence type="ECO:0000256" key="5">
    <source>
        <dbReference type="ARBA" id="ARBA00023136"/>
    </source>
</evidence>
<feature type="transmembrane region" description="Helical" evidence="6">
    <location>
        <begin position="284"/>
        <end position="304"/>
    </location>
</feature>
<name>A0ABQ5QYG6_9ACTN</name>
<feature type="transmembrane region" description="Helical" evidence="6">
    <location>
        <begin position="324"/>
        <end position="349"/>
    </location>
</feature>